<dbReference type="GO" id="GO:0004360">
    <property type="term" value="F:glutamine-fructose-6-phosphate transaminase (isomerizing) activity"/>
    <property type="evidence" value="ECO:0007669"/>
    <property type="project" value="UniProtKB-UniRule"/>
</dbReference>
<dbReference type="CDD" id="cd05008">
    <property type="entry name" value="SIS_GlmS_GlmD_1"/>
    <property type="match status" value="1"/>
</dbReference>
<dbReference type="GO" id="GO:0005975">
    <property type="term" value="P:carbohydrate metabolic process"/>
    <property type="evidence" value="ECO:0007669"/>
    <property type="project" value="UniProtKB-UniRule"/>
</dbReference>
<name>K7YLI1_9PROT</name>
<evidence type="ECO:0000256" key="6">
    <source>
        <dbReference type="ARBA" id="ARBA00022576"/>
    </source>
</evidence>
<dbReference type="InterPro" id="IPR017932">
    <property type="entry name" value="GATase_2_dom"/>
</dbReference>
<dbReference type="SUPFAM" id="SSF53697">
    <property type="entry name" value="SIS domain"/>
    <property type="match status" value="1"/>
</dbReference>
<evidence type="ECO:0000256" key="1">
    <source>
        <dbReference type="ARBA" id="ARBA00001031"/>
    </source>
</evidence>
<dbReference type="PROSITE" id="PS51278">
    <property type="entry name" value="GATASE_TYPE_2"/>
    <property type="match status" value="1"/>
</dbReference>
<dbReference type="HOGENOM" id="CLU_012520_5_2_5"/>
<dbReference type="PATRIC" id="fig|1193729.4.peg.80"/>
<evidence type="ECO:0000259" key="12">
    <source>
        <dbReference type="PROSITE" id="PS51464"/>
    </source>
</evidence>
<dbReference type="CDD" id="cd05009">
    <property type="entry name" value="SIS_GlmS_GlmD_2"/>
    <property type="match status" value="1"/>
</dbReference>
<dbReference type="FunFam" id="3.40.50.10490:FF:000001">
    <property type="entry name" value="Glutamine--fructose-6-phosphate aminotransferase [isomerizing]"/>
    <property type="match status" value="1"/>
</dbReference>
<dbReference type="InterPro" id="IPR029055">
    <property type="entry name" value="Ntn_hydrolases_N"/>
</dbReference>
<comment type="catalytic activity">
    <reaction evidence="1 10">
        <text>D-fructose 6-phosphate + L-glutamine = D-glucosamine 6-phosphate + L-glutamate</text>
        <dbReference type="Rhea" id="RHEA:13237"/>
        <dbReference type="ChEBI" id="CHEBI:29985"/>
        <dbReference type="ChEBI" id="CHEBI:58359"/>
        <dbReference type="ChEBI" id="CHEBI:58725"/>
        <dbReference type="ChEBI" id="CHEBI:61527"/>
        <dbReference type="EC" id="2.6.1.16"/>
    </reaction>
</comment>
<dbReference type="InterPro" id="IPR046348">
    <property type="entry name" value="SIS_dom_sf"/>
</dbReference>
<proteinExistence type="inferred from homology"/>
<dbReference type="Proteomes" id="UP000010077">
    <property type="component" value="Chromosome"/>
</dbReference>
<dbReference type="PANTHER" id="PTHR10937">
    <property type="entry name" value="GLUCOSAMINE--FRUCTOSE-6-PHOSPHATE AMINOTRANSFERASE, ISOMERIZING"/>
    <property type="match status" value="1"/>
</dbReference>
<dbReference type="EC" id="2.6.1.16" evidence="3 10"/>
<dbReference type="EMBL" id="CP003539">
    <property type="protein sequence ID" value="AFX98347.1"/>
    <property type="molecule type" value="Genomic_DNA"/>
</dbReference>
<dbReference type="NCBIfam" id="NF001484">
    <property type="entry name" value="PRK00331.1"/>
    <property type="match status" value="1"/>
</dbReference>
<comment type="subunit">
    <text evidence="10">Homodimer.</text>
</comment>
<evidence type="ECO:0000256" key="3">
    <source>
        <dbReference type="ARBA" id="ARBA00012916"/>
    </source>
</evidence>
<evidence type="ECO:0000259" key="11">
    <source>
        <dbReference type="PROSITE" id="PS51278"/>
    </source>
</evidence>
<dbReference type="InterPro" id="IPR001347">
    <property type="entry name" value="SIS_dom"/>
</dbReference>
<evidence type="ECO:0000256" key="4">
    <source>
        <dbReference type="ARBA" id="ARBA00016090"/>
    </source>
</evidence>
<dbReference type="CDD" id="cd00714">
    <property type="entry name" value="GFAT"/>
    <property type="match status" value="1"/>
</dbReference>
<feature type="domain" description="SIS" evidence="12">
    <location>
        <begin position="466"/>
        <end position="608"/>
    </location>
</feature>
<evidence type="ECO:0000256" key="7">
    <source>
        <dbReference type="ARBA" id="ARBA00022679"/>
    </source>
</evidence>
<keyword evidence="14" id="KW-1185">Reference proteome</keyword>
<dbReference type="InterPro" id="IPR035466">
    <property type="entry name" value="GlmS/AgaS_SIS"/>
</dbReference>
<organism evidence="13 14">
    <name type="scientific">Candidatus Endolissoclinum faulkneri L2</name>
    <dbReference type="NCBI Taxonomy" id="1193729"/>
    <lineage>
        <taxon>Bacteria</taxon>
        <taxon>Pseudomonadati</taxon>
        <taxon>Pseudomonadota</taxon>
        <taxon>Alphaproteobacteria</taxon>
        <taxon>Rhodospirillales</taxon>
        <taxon>Rhodospirillaceae</taxon>
        <taxon>Candidatus Endolissoclinum</taxon>
    </lineage>
</organism>
<sequence>MLLTRKRKTKKMCGIFGVLSADPAVPLIIDALGRLEYRGYDSVGIATVFDGKLSRRRSAGKLSALQSLLEREPLEGLSGIGHTRWATHGPPTLENSHPHVAGRVAVVHNGIIENHAILRDELSAAGVTFESATDTEVVAHLLNRELIVGATPHEAMALVMPRLVGAFAFVVLIAGEEDLLLAARKASPLAIGIGEGVAYVGSDAVALAPLTRRIIYLDDGDWAELLRSRISVFDCYGVKVTRPEYVSTVSTGMIGKGNFRHFMEKEIYDQPEAIAHTLHAVIDPGTWVAALPAPLDNVNAVSKITILAAGTSFYAGLTARYWFESIGGVACEVDLSSEFRDRKAVLPDKGVVIAVSQSGESLDTLLALRHGKRFCQKTLALVNVPESSIARESDAVLLTRAGPEFAVASTKAFTAQLTAFLGLAIAFGWARGNIKDCDALRLITALEGVPSRIASALKDISKYQKIVHDLLRVRDVLYLGRGLSYPIALEGALKLKEITYIHAEGYAAGEMKHGPIALIDEHALVIVVAPSDGLFDKIASNMAEVRARGGRVILLTDAKGAEELGISADHLVVLPDIQPEVSPILYAIPVQLLAYLTAVEKGTDVDQPRNLAKSVTVE</sequence>
<evidence type="ECO:0000313" key="14">
    <source>
        <dbReference type="Proteomes" id="UP000010077"/>
    </source>
</evidence>
<feature type="domain" description="Glutamine amidotransferase type-2" evidence="11">
    <location>
        <begin position="13"/>
        <end position="228"/>
    </location>
</feature>
<dbReference type="PANTHER" id="PTHR10937:SF0">
    <property type="entry name" value="GLUTAMINE--FRUCTOSE-6-PHOSPHATE TRANSAMINASE (ISOMERIZING)"/>
    <property type="match status" value="1"/>
</dbReference>
<dbReference type="FunFam" id="3.60.20.10:FF:000006">
    <property type="entry name" value="Glutamine--fructose-6-phosphate aminotransferase [isomerizing]"/>
    <property type="match status" value="1"/>
</dbReference>
<dbReference type="AlphaFoldDB" id="K7YLI1"/>
<keyword evidence="8" id="KW-0677">Repeat</keyword>
<accession>K7YLI1</accession>
<evidence type="ECO:0000256" key="9">
    <source>
        <dbReference type="ARBA" id="ARBA00022962"/>
    </source>
</evidence>
<dbReference type="FunFam" id="3.40.50.10490:FF:000002">
    <property type="entry name" value="Glutamine--fructose-6-phosphate aminotransferase [isomerizing]"/>
    <property type="match status" value="1"/>
</dbReference>
<reference evidence="13 14" key="1">
    <citation type="journal article" date="2012" name="Proc. Natl. Acad. Sci. U.S.A.">
        <title>Genome streamlining and chemical defense in a coral reef symbiosis.</title>
        <authorList>
            <person name="Kwan J.C."/>
            <person name="Donia M.S."/>
            <person name="Han A.W."/>
            <person name="Hirose E."/>
            <person name="Haygood M.G."/>
            <person name="Schmidt E.W."/>
        </authorList>
    </citation>
    <scope>NUCLEOTIDE SEQUENCE [LARGE SCALE GENOMIC DNA]</scope>
    <source>
        <strain evidence="13 14">L2</strain>
    </source>
</reference>
<dbReference type="KEGG" id="thal:A1OE_143"/>
<feature type="domain" description="SIS" evidence="12">
    <location>
        <begin position="291"/>
        <end position="435"/>
    </location>
</feature>
<feature type="initiator methionine" description="Removed" evidence="10">
    <location>
        <position position="12"/>
    </location>
</feature>
<evidence type="ECO:0000256" key="10">
    <source>
        <dbReference type="HAMAP-Rule" id="MF_00164"/>
    </source>
</evidence>
<dbReference type="GO" id="GO:0006047">
    <property type="term" value="P:UDP-N-acetylglucosamine metabolic process"/>
    <property type="evidence" value="ECO:0007669"/>
    <property type="project" value="TreeGrafter"/>
</dbReference>
<feature type="active site" description="Nucleophile; for GATase activity" evidence="10">
    <location>
        <position position="13"/>
    </location>
</feature>
<dbReference type="NCBIfam" id="TIGR01135">
    <property type="entry name" value="glmS"/>
    <property type="match status" value="1"/>
</dbReference>
<dbReference type="STRING" id="1193729.A1OE_143"/>
<dbReference type="Pfam" id="PF01380">
    <property type="entry name" value="SIS"/>
    <property type="match status" value="2"/>
</dbReference>
<dbReference type="HAMAP" id="MF_00164">
    <property type="entry name" value="GlmS"/>
    <property type="match status" value="1"/>
</dbReference>
<dbReference type="GO" id="GO:0097367">
    <property type="term" value="F:carbohydrate derivative binding"/>
    <property type="evidence" value="ECO:0007669"/>
    <property type="project" value="InterPro"/>
</dbReference>
<dbReference type="PROSITE" id="PS51464">
    <property type="entry name" value="SIS"/>
    <property type="match status" value="2"/>
</dbReference>
<evidence type="ECO:0000256" key="8">
    <source>
        <dbReference type="ARBA" id="ARBA00022737"/>
    </source>
</evidence>
<dbReference type="eggNOG" id="COG0449">
    <property type="taxonomic scope" value="Bacteria"/>
</dbReference>
<protein>
    <recommendedName>
        <fullName evidence="4 10">Glutamine--fructose-6-phosphate aminotransferase [isomerizing]</fullName>
        <ecNumber evidence="3 10">2.6.1.16</ecNumber>
    </recommendedName>
    <alternativeName>
        <fullName evidence="10">D-fructose-6-phosphate amidotransferase</fullName>
    </alternativeName>
    <alternativeName>
        <fullName evidence="10">GFAT</fullName>
    </alternativeName>
    <alternativeName>
        <fullName evidence="10">Glucosamine-6-phosphate synthase</fullName>
    </alternativeName>
    <alternativeName>
        <fullName evidence="10">Hexosephosphate aminotransferase</fullName>
    </alternativeName>
    <alternativeName>
        <fullName evidence="10">L-glutamine--D-fructose-6-phosphate amidotransferase</fullName>
    </alternativeName>
</protein>
<dbReference type="GO" id="GO:0006487">
    <property type="term" value="P:protein N-linked glycosylation"/>
    <property type="evidence" value="ECO:0007669"/>
    <property type="project" value="TreeGrafter"/>
</dbReference>
<keyword evidence="7 10" id="KW-0808">Transferase</keyword>
<dbReference type="InterPro" id="IPR047084">
    <property type="entry name" value="GFAT_N"/>
</dbReference>
<gene>
    <name evidence="10 13" type="primary">glmS</name>
    <name evidence="13" type="ORF">A1OE_143</name>
</gene>
<dbReference type="GO" id="GO:0046349">
    <property type="term" value="P:amino sugar biosynthetic process"/>
    <property type="evidence" value="ECO:0007669"/>
    <property type="project" value="UniProtKB-ARBA"/>
</dbReference>
<dbReference type="SUPFAM" id="SSF56235">
    <property type="entry name" value="N-terminal nucleophile aminohydrolases (Ntn hydrolases)"/>
    <property type="match status" value="1"/>
</dbReference>
<dbReference type="InterPro" id="IPR005855">
    <property type="entry name" value="GFAT"/>
</dbReference>
<comment type="subcellular location">
    <subcellularLocation>
        <location evidence="2 10">Cytoplasm</location>
    </subcellularLocation>
</comment>
<feature type="active site" description="For Fru-6P isomerization activity" evidence="10">
    <location>
        <position position="613"/>
    </location>
</feature>
<evidence type="ECO:0000256" key="2">
    <source>
        <dbReference type="ARBA" id="ARBA00004496"/>
    </source>
</evidence>
<keyword evidence="9" id="KW-0315">Glutamine amidotransferase</keyword>
<keyword evidence="5 10" id="KW-0963">Cytoplasm</keyword>
<dbReference type="GO" id="GO:0005829">
    <property type="term" value="C:cytosol"/>
    <property type="evidence" value="ECO:0007669"/>
    <property type="project" value="TreeGrafter"/>
</dbReference>
<dbReference type="Pfam" id="PF13522">
    <property type="entry name" value="GATase_6"/>
    <property type="match status" value="1"/>
</dbReference>
<evidence type="ECO:0000256" key="5">
    <source>
        <dbReference type="ARBA" id="ARBA00022490"/>
    </source>
</evidence>
<dbReference type="GO" id="GO:0006002">
    <property type="term" value="P:fructose 6-phosphate metabolic process"/>
    <property type="evidence" value="ECO:0007669"/>
    <property type="project" value="TreeGrafter"/>
</dbReference>
<dbReference type="Gene3D" id="3.60.20.10">
    <property type="entry name" value="Glutamine Phosphoribosylpyrophosphate, subunit 1, domain 1"/>
    <property type="match status" value="1"/>
</dbReference>
<comment type="function">
    <text evidence="10">Catalyzes the first step in hexosamine metabolism, converting fructose-6P into glucosamine-6P using glutamine as a nitrogen source.</text>
</comment>
<dbReference type="Gene3D" id="3.40.50.10490">
    <property type="entry name" value="Glucose-6-phosphate isomerase like protein, domain 1"/>
    <property type="match status" value="2"/>
</dbReference>
<evidence type="ECO:0000313" key="13">
    <source>
        <dbReference type="EMBL" id="AFX98347.1"/>
    </source>
</evidence>
<keyword evidence="6 10" id="KW-0032">Aminotransferase</keyword>
<dbReference type="InterPro" id="IPR035490">
    <property type="entry name" value="GlmS/FrlB_SIS"/>
</dbReference>